<dbReference type="Proteomes" id="UP000593577">
    <property type="component" value="Unassembled WGS sequence"/>
</dbReference>
<dbReference type="EMBL" id="JABFAA010351212">
    <property type="protein sequence ID" value="MBA0702403.1"/>
    <property type="molecule type" value="Genomic_DNA"/>
</dbReference>
<proteinExistence type="predicted"/>
<protein>
    <submittedName>
        <fullName evidence="1">Uncharacterized protein</fullName>
    </submittedName>
</protein>
<name>A0A7J8YS49_GOSAI</name>
<organism evidence="1 2">
    <name type="scientific">Gossypium aridum</name>
    <name type="common">American cotton</name>
    <name type="synonym">Erioxylum aridum</name>
    <dbReference type="NCBI Taxonomy" id="34290"/>
    <lineage>
        <taxon>Eukaryota</taxon>
        <taxon>Viridiplantae</taxon>
        <taxon>Streptophyta</taxon>
        <taxon>Embryophyta</taxon>
        <taxon>Tracheophyta</taxon>
        <taxon>Spermatophyta</taxon>
        <taxon>Magnoliopsida</taxon>
        <taxon>eudicotyledons</taxon>
        <taxon>Gunneridae</taxon>
        <taxon>Pentapetalae</taxon>
        <taxon>rosids</taxon>
        <taxon>malvids</taxon>
        <taxon>Malvales</taxon>
        <taxon>Malvaceae</taxon>
        <taxon>Malvoideae</taxon>
        <taxon>Gossypium</taxon>
    </lineage>
</organism>
<reference evidence="1 2" key="1">
    <citation type="journal article" date="2019" name="Genome Biol. Evol.">
        <title>Insights into the evolution of the New World diploid cottons (Gossypium, subgenus Houzingenia) based on genome sequencing.</title>
        <authorList>
            <person name="Grover C.E."/>
            <person name="Arick M.A. 2nd"/>
            <person name="Thrash A."/>
            <person name="Conover J.L."/>
            <person name="Sanders W.S."/>
            <person name="Peterson D.G."/>
            <person name="Frelichowski J.E."/>
            <person name="Scheffler J.A."/>
            <person name="Scheffler B.E."/>
            <person name="Wendel J.F."/>
        </authorList>
    </citation>
    <scope>NUCLEOTIDE SEQUENCE [LARGE SCALE GENOMIC DNA]</scope>
    <source>
        <strain evidence="1">185</strain>
        <tissue evidence="1">Leaf</tissue>
    </source>
</reference>
<gene>
    <name evidence="1" type="ORF">Goari_022462</name>
</gene>
<keyword evidence="2" id="KW-1185">Reference proteome</keyword>
<sequence>MYNTSLLNFIGGGIGPIAKIDWNTDIKVRGQFARLAIFVDLGQPLISNIKIDDRIQSVEYESLWMLPRETSRVLKCVEEERYDPWMLIERRQKKWVKLVLAKIGRATLVGERNGSRFEFLSGDLDDNPEGLAKRQVTGKLKARNKIRGKSANKRKLILIEGGPKVGHKVLKPSNSLGGPLLGLA</sequence>
<accession>A0A7J8YS49</accession>
<dbReference type="AlphaFoldDB" id="A0A7J8YS49"/>
<evidence type="ECO:0000313" key="2">
    <source>
        <dbReference type="Proteomes" id="UP000593577"/>
    </source>
</evidence>
<evidence type="ECO:0000313" key="1">
    <source>
        <dbReference type="EMBL" id="MBA0702403.1"/>
    </source>
</evidence>
<comment type="caution">
    <text evidence="1">The sequence shown here is derived from an EMBL/GenBank/DDBJ whole genome shotgun (WGS) entry which is preliminary data.</text>
</comment>